<keyword evidence="1" id="KW-1133">Transmembrane helix</keyword>
<dbReference type="Pfam" id="PF10011">
    <property type="entry name" value="DUF2254"/>
    <property type="match status" value="1"/>
</dbReference>
<feature type="transmembrane region" description="Helical" evidence="1">
    <location>
        <begin position="106"/>
        <end position="128"/>
    </location>
</feature>
<protein>
    <submittedName>
        <fullName evidence="2">DUF2254 family protein</fullName>
    </submittedName>
</protein>
<dbReference type="RefSeq" id="WP_305931766.1">
    <property type="nucleotide sequence ID" value="NZ_JAVAIM010000001.1"/>
</dbReference>
<evidence type="ECO:0000313" key="2">
    <source>
        <dbReference type="EMBL" id="MDP4574344.1"/>
    </source>
</evidence>
<proteinExistence type="predicted"/>
<accession>A0ABT9HMF3</accession>
<keyword evidence="3" id="KW-1185">Reference proteome</keyword>
<feature type="transmembrane region" description="Helical" evidence="1">
    <location>
        <begin position="140"/>
        <end position="158"/>
    </location>
</feature>
<feature type="transmembrane region" description="Helical" evidence="1">
    <location>
        <begin position="12"/>
        <end position="37"/>
    </location>
</feature>
<keyword evidence="1" id="KW-0472">Membrane</keyword>
<name>A0ABT9HMF3_9SPHN</name>
<dbReference type="EMBL" id="JAVAIM010000001">
    <property type="protein sequence ID" value="MDP4574344.1"/>
    <property type="molecule type" value="Genomic_DNA"/>
</dbReference>
<dbReference type="InterPro" id="IPR018723">
    <property type="entry name" value="DUF2254_membrane"/>
</dbReference>
<organism evidence="2 3">
    <name type="scientific">Qipengyuania profundimaris</name>
    <dbReference type="NCBI Taxonomy" id="3067652"/>
    <lineage>
        <taxon>Bacteria</taxon>
        <taxon>Pseudomonadati</taxon>
        <taxon>Pseudomonadota</taxon>
        <taxon>Alphaproteobacteria</taxon>
        <taxon>Sphingomonadales</taxon>
        <taxon>Erythrobacteraceae</taxon>
        <taxon>Qipengyuania</taxon>
    </lineage>
</organism>
<feature type="transmembrane region" description="Helical" evidence="1">
    <location>
        <begin position="72"/>
        <end position="94"/>
    </location>
</feature>
<evidence type="ECO:0000256" key="1">
    <source>
        <dbReference type="SAM" id="Phobius"/>
    </source>
</evidence>
<keyword evidence="1" id="KW-0812">Transmembrane</keyword>
<reference evidence="2 3" key="1">
    <citation type="submission" date="2023-08" db="EMBL/GenBank/DDBJ databases">
        <title>genomic of G39.</title>
        <authorList>
            <person name="Wang Y."/>
        </authorList>
    </citation>
    <scope>NUCLEOTIDE SEQUENCE [LARGE SCALE GENOMIC DNA]</scope>
    <source>
        <strain evidence="2 3">G39</strain>
    </source>
</reference>
<sequence length="428" mass="46462">MTGLPGWIAHRLFANYWLLAVCAVIGAIPVALGILWLDREGGTAWLLARDLATVETSDTAKDFVGVAAGINAAFITLYFSITLIVLSLAAGNLGVRLIDRWVERPLVRVSIAGLSFCLIVSLVAMLSIDAEAPLEDTPLLLVGTVLFLQAVNVAMLAVSLHDLARTMFVDTSIDRLANDCKDRSLSLTGVEPVGDNLAHSCHAPREGYVEDVDIQSFCKAFSGSQKRVIVHVAPGQHVMKGERIISSEAKLEGHDIKRLIPIGAYRSDNQGVVFRIRLIVEIAARALSPAINDFYTALTCADKLAAIIESQTSTYISDDRVAALAGEDWLILIGQDFRSLFADPLSAFRQAACQYPSVSIRMIDNYARIAERKEANGGSGGLVDMLRQLAQDLRDHAVAVAQFDKDRHDLREAFAKGFAKQTGTEGQE</sequence>
<evidence type="ECO:0000313" key="3">
    <source>
        <dbReference type="Proteomes" id="UP001240639"/>
    </source>
</evidence>
<dbReference type="Proteomes" id="UP001240639">
    <property type="component" value="Unassembled WGS sequence"/>
</dbReference>
<gene>
    <name evidence="2" type="ORF">Q9K02_04230</name>
</gene>
<comment type="caution">
    <text evidence="2">The sequence shown here is derived from an EMBL/GenBank/DDBJ whole genome shotgun (WGS) entry which is preliminary data.</text>
</comment>